<accession>A0A915HXB6</accession>
<name>A0A915HXB6_ROMCU</name>
<evidence type="ECO:0000313" key="2">
    <source>
        <dbReference type="WBParaSite" id="nRc.2.0.1.t06455-RA"/>
    </source>
</evidence>
<dbReference type="WBParaSite" id="nRc.2.0.1.t06455-RA">
    <property type="protein sequence ID" value="nRc.2.0.1.t06455-RA"/>
    <property type="gene ID" value="nRc.2.0.1.g06455"/>
</dbReference>
<dbReference type="AlphaFoldDB" id="A0A915HXB6"/>
<keyword evidence="1" id="KW-1185">Reference proteome</keyword>
<sequence>MLSLLTSAVMTCEVITALQQVIKQKKRPYRNATRSNNIFQLYTAFSSGPCLSLVIHLLSVLQDYQNSPENTLCVLPNILEEKM</sequence>
<organism evidence="1 2">
    <name type="scientific">Romanomermis culicivorax</name>
    <name type="common">Nematode worm</name>
    <dbReference type="NCBI Taxonomy" id="13658"/>
    <lineage>
        <taxon>Eukaryota</taxon>
        <taxon>Metazoa</taxon>
        <taxon>Ecdysozoa</taxon>
        <taxon>Nematoda</taxon>
        <taxon>Enoplea</taxon>
        <taxon>Dorylaimia</taxon>
        <taxon>Mermithida</taxon>
        <taxon>Mermithoidea</taxon>
        <taxon>Mermithidae</taxon>
        <taxon>Romanomermis</taxon>
    </lineage>
</organism>
<protein>
    <submittedName>
        <fullName evidence="2">Uncharacterized protein</fullName>
    </submittedName>
</protein>
<dbReference type="Proteomes" id="UP000887565">
    <property type="component" value="Unplaced"/>
</dbReference>
<evidence type="ECO:0000313" key="1">
    <source>
        <dbReference type="Proteomes" id="UP000887565"/>
    </source>
</evidence>
<reference evidence="2" key="1">
    <citation type="submission" date="2022-11" db="UniProtKB">
        <authorList>
            <consortium name="WormBaseParasite"/>
        </authorList>
    </citation>
    <scope>IDENTIFICATION</scope>
</reference>
<proteinExistence type="predicted"/>